<dbReference type="InterPro" id="IPR001453">
    <property type="entry name" value="MoaB/Mog_dom"/>
</dbReference>
<dbReference type="SUPFAM" id="SSF53218">
    <property type="entry name" value="Molybdenum cofactor biosynthesis proteins"/>
    <property type="match status" value="1"/>
</dbReference>
<sequence length="182" mass="19871">MAHHANTEFVPLTLAVLTLSDTRTPDNDTSGDTLVERLEEAGHHTGDRAIIPDDVYQLRAKVSQWIADPEIQAVLITGGTGFTARDTTPEAVMPLFDKQIEGYGELFRQLSYEQIGTSTVQSRAVAGVANRTVIFCMPGSTGACRMAWDGIIREQLDARHKPCNFVEMVSVKGSGYCKGVRS</sequence>
<evidence type="ECO:0000256" key="8">
    <source>
        <dbReference type="PIRNR" id="PIRNR006443"/>
    </source>
</evidence>
<keyword evidence="4" id="KW-0547">Nucleotide-binding</keyword>
<evidence type="ECO:0000256" key="6">
    <source>
        <dbReference type="ARBA" id="ARBA00023150"/>
    </source>
</evidence>
<gene>
    <name evidence="10" type="primary">moaB</name>
    <name evidence="10" type="ORF">DV711_18155</name>
</gene>
<dbReference type="GO" id="GO:0005525">
    <property type="term" value="F:GTP binding"/>
    <property type="evidence" value="ECO:0007669"/>
    <property type="project" value="UniProtKB-KW"/>
</dbReference>
<dbReference type="GO" id="GO:0006777">
    <property type="term" value="P:Mo-molybdopterin cofactor biosynthetic process"/>
    <property type="evidence" value="ECO:0007669"/>
    <property type="project" value="UniProtKB-UniRule"/>
</dbReference>
<evidence type="ECO:0000256" key="1">
    <source>
        <dbReference type="ARBA" id="ARBA00005046"/>
    </source>
</evidence>
<dbReference type="SMART" id="SM00852">
    <property type="entry name" value="MoCF_biosynth"/>
    <property type="match status" value="1"/>
</dbReference>
<dbReference type="PANTHER" id="PTHR43232:SF2">
    <property type="entry name" value="MOLYBDENUM COFACTOR BIOSYNTHESIS PROTEIN B"/>
    <property type="match status" value="1"/>
</dbReference>
<evidence type="ECO:0000256" key="3">
    <source>
        <dbReference type="ARBA" id="ARBA00015262"/>
    </source>
</evidence>
<protein>
    <recommendedName>
        <fullName evidence="3 8">Molybdenum cofactor biosynthesis protein B</fullName>
    </recommendedName>
</protein>
<dbReference type="InterPro" id="IPR008284">
    <property type="entry name" value="MoCF_biosynth_CS"/>
</dbReference>
<feature type="domain" description="MoaB/Mog" evidence="9">
    <location>
        <begin position="15"/>
        <end position="159"/>
    </location>
</feature>
<evidence type="ECO:0000256" key="4">
    <source>
        <dbReference type="ARBA" id="ARBA00022741"/>
    </source>
</evidence>
<evidence type="ECO:0000259" key="9">
    <source>
        <dbReference type="SMART" id="SM00852"/>
    </source>
</evidence>
<dbReference type="RefSeq" id="WP_114697167.1">
    <property type="nucleotide sequence ID" value="NZ_QQOH01000006.1"/>
</dbReference>
<keyword evidence="5" id="KW-0342">GTP-binding</keyword>
<dbReference type="GO" id="GO:0005829">
    <property type="term" value="C:cytosol"/>
    <property type="evidence" value="ECO:0007669"/>
    <property type="project" value="TreeGrafter"/>
</dbReference>
<dbReference type="PROSITE" id="PS01078">
    <property type="entry name" value="MOCF_BIOSYNTHESIS_1"/>
    <property type="match status" value="1"/>
</dbReference>
<comment type="similarity">
    <text evidence="2 8">Belongs to the MoaB/Mog family.</text>
</comment>
<accession>A0A369W7R1</accession>
<comment type="function">
    <text evidence="7">May be involved in the biosynthesis of molybdopterin. Can bind GTP and has low GTPase activity. Can bind MPT, but has no MPT adenylyl transferase activity.</text>
</comment>
<evidence type="ECO:0000256" key="2">
    <source>
        <dbReference type="ARBA" id="ARBA00006112"/>
    </source>
</evidence>
<dbReference type="InterPro" id="IPR012245">
    <property type="entry name" value="MoaB"/>
</dbReference>
<evidence type="ECO:0000256" key="7">
    <source>
        <dbReference type="ARBA" id="ARBA00055616"/>
    </source>
</evidence>
<dbReference type="PANTHER" id="PTHR43232">
    <property type="entry name" value="MOLYBDENUM COFACTOR BIOSYNTHESIS PROTEIN B"/>
    <property type="match status" value="1"/>
</dbReference>
<reference evidence="10 11" key="1">
    <citation type="submission" date="2018-07" db="EMBL/GenBank/DDBJ databases">
        <title>Motiliproteus coralliicola sp. nov., a bacterium isolated from Coral.</title>
        <authorList>
            <person name="Wang G."/>
        </authorList>
    </citation>
    <scope>NUCLEOTIDE SEQUENCE [LARGE SCALE GENOMIC DNA]</scope>
    <source>
        <strain evidence="10 11">C34</strain>
    </source>
</reference>
<comment type="caution">
    <text evidence="10">The sequence shown here is derived from an EMBL/GenBank/DDBJ whole genome shotgun (WGS) entry which is preliminary data.</text>
</comment>
<evidence type="ECO:0000313" key="10">
    <source>
        <dbReference type="EMBL" id="RDE18048.1"/>
    </source>
</evidence>
<evidence type="ECO:0000313" key="11">
    <source>
        <dbReference type="Proteomes" id="UP000253769"/>
    </source>
</evidence>
<dbReference type="InterPro" id="IPR013484">
    <property type="entry name" value="MoaB_proteobac"/>
</dbReference>
<keyword evidence="6 8" id="KW-0501">Molybdenum cofactor biosynthesis</keyword>
<dbReference type="Pfam" id="PF00994">
    <property type="entry name" value="MoCF_biosynth"/>
    <property type="match status" value="1"/>
</dbReference>
<dbReference type="NCBIfam" id="TIGR02667">
    <property type="entry name" value="moaB_proteo"/>
    <property type="match status" value="1"/>
</dbReference>
<comment type="pathway">
    <text evidence="1 8">Cofactor biosynthesis; molybdopterin biosynthesis.</text>
</comment>
<name>A0A369W7R1_9GAMM</name>
<dbReference type="InterPro" id="IPR036425">
    <property type="entry name" value="MoaB/Mog-like_dom_sf"/>
</dbReference>
<dbReference type="NCBIfam" id="TIGR00177">
    <property type="entry name" value="molyb_syn"/>
    <property type="match status" value="1"/>
</dbReference>
<dbReference type="AlphaFoldDB" id="A0A369W7R1"/>
<organism evidence="10 11">
    <name type="scientific">Motiliproteus coralliicola</name>
    <dbReference type="NCBI Taxonomy" id="2283196"/>
    <lineage>
        <taxon>Bacteria</taxon>
        <taxon>Pseudomonadati</taxon>
        <taxon>Pseudomonadota</taxon>
        <taxon>Gammaproteobacteria</taxon>
        <taxon>Oceanospirillales</taxon>
        <taxon>Oceanospirillaceae</taxon>
        <taxon>Motiliproteus</taxon>
    </lineage>
</organism>
<dbReference type="EMBL" id="QQOH01000006">
    <property type="protein sequence ID" value="RDE18048.1"/>
    <property type="molecule type" value="Genomic_DNA"/>
</dbReference>
<proteinExistence type="inferred from homology"/>
<dbReference type="Gene3D" id="3.40.980.10">
    <property type="entry name" value="MoaB/Mog-like domain"/>
    <property type="match status" value="1"/>
</dbReference>
<evidence type="ECO:0000256" key="5">
    <source>
        <dbReference type="ARBA" id="ARBA00023134"/>
    </source>
</evidence>
<dbReference type="PIRSF" id="PIRSF006443">
    <property type="entry name" value="MoaB"/>
    <property type="match status" value="1"/>
</dbReference>
<dbReference type="OrthoDB" id="9784492at2"/>
<dbReference type="UniPathway" id="UPA00344"/>
<dbReference type="FunFam" id="3.40.980.10:FF:000003">
    <property type="entry name" value="Molybdenum cofactor biosynthesis protein B"/>
    <property type="match status" value="1"/>
</dbReference>
<dbReference type="Proteomes" id="UP000253769">
    <property type="component" value="Unassembled WGS sequence"/>
</dbReference>
<keyword evidence="11" id="KW-1185">Reference proteome</keyword>
<dbReference type="CDD" id="cd00886">
    <property type="entry name" value="MogA_MoaB"/>
    <property type="match status" value="1"/>
</dbReference>